<dbReference type="OrthoDB" id="9785187at2"/>
<accession>A0A6I4V3E5</accession>
<dbReference type="Gene3D" id="2.40.50.100">
    <property type="match status" value="1"/>
</dbReference>
<reference evidence="4 5" key="1">
    <citation type="submission" date="2019-12" db="EMBL/GenBank/DDBJ databases">
        <title>Genomic-based taxomic classification of the family Erythrobacteraceae.</title>
        <authorList>
            <person name="Xu L."/>
        </authorList>
    </citation>
    <scope>NUCLEOTIDE SEQUENCE [LARGE SCALE GENOMIC DNA]</scope>
    <source>
        <strain evidence="4 5">SW-109</strain>
    </source>
</reference>
<evidence type="ECO:0000256" key="2">
    <source>
        <dbReference type="SAM" id="Phobius"/>
    </source>
</evidence>
<dbReference type="RefSeq" id="WP_160730866.1">
    <property type="nucleotide sequence ID" value="NZ_WTYP01000002.1"/>
</dbReference>
<evidence type="ECO:0000256" key="1">
    <source>
        <dbReference type="SAM" id="Coils"/>
    </source>
</evidence>
<dbReference type="Proteomes" id="UP000471435">
    <property type="component" value="Unassembled WGS sequence"/>
</dbReference>
<name>A0A6I4V3E5_9SPHN</name>
<feature type="coiled-coil region" evidence="1">
    <location>
        <begin position="163"/>
        <end position="190"/>
    </location>
</feature>
<feature type="domain" description="Multidrug resistance protein MdtA-like barrel-sandwich hybrid" evidence="3">
    <location>
        <begin position="71"/>
        <end position="217"/>
    </location>
</feature>
<comment type="caution">
    <text evidence="4">The sequence shown here is derived from an EMBL/GenBank/DDBJ whole genome shotgun (WGS) entry which is preliminary data.</text>
</comment>
<dbReference type="SUPFAM" id="SSF111369">
    <property type="entry name" value="HlyD-like secretion proteins"/>
    <property type="match status" value="1"/>
</dbReference>
<dbReference type="GO" id="GO:0015562">
    <property type="term" value="F:efflux transmembrane transporter activity"/>
    <property type="evidence" value="ECO:0007669"/>
    <property type="project" value="TreeGrafter"/>
</dbReference>
<dbReference type="GO" id="GO:1990281">
    <property type="term" value="C:efflux pump complex"/>
    <property type="evidence" value="ECO:0007669"/>
    <property type="project" value="TreeGrafter"/>
</dbReference>
<gene>
    <name evidence="4" type="ORF">GRI43_09360</name>
</gene>
<protein>
    <submittedName>
        <fullName evidence="4">HlyD family efflux transporter periplasmic adaptor subunit</fullName>
    </submittedName>
</protein>
<dbReference type="Gene3D" id="2.40.30.170">
    <property type="match status" value="1"/>
</dbReference>
<evidence type="ECO:0000313" key="4">
    <source>
        <dbReference type="EMBL" id="MXP47586.1"/>
    </source>
</evidence>
<dbReference type="InterPro" id="IPR058625">
    <property type="entry name" value="MdtA-like_BSH"/>
</dbReference>
<dbReference type="PANTHER" id="PTHR30469:SF15">
    <property type="entry name" value="HLYD FAMILY OF SECRETION PROTEINS"/>
    <property type="match status" value="1"/>
</dbReference>
<keyword evidence="2" id="KW-0472">Membrane</keyword>
<dbReference type="PANTHER" id="PTHR30469">
    <property type="entry name" value="MULTIDRUG RESISTANCE PROTEIN MDTA"/>
    <property type="match status" value="1"/>
</dbReference>
<keyword evidence="2" id="KW-1133">Transmembrane helix</keyword>
<dbReference type="EMBL" id="WTYP01000002">
    <property type="protein sequence ID" value="MXP47586.1"/>
    <property type="molecule type" value="Genomic_DNA"/>
</dbReference>
<feature type="transmembrane region" description="Helical" evidence="2">
    <location>
        <begin position="14"/>
        <end position="31"/>
    </location>
</feature>
<keyword evidence="5" id="KW-1185">Reference proteome</keyword>
<proteinExistence type="predicted"/>
<evidence type="ECO:0000313" key="5">
    <source>
        <dbReference type="Proteomes" id="UP000471435"/>
    </source>
</evidence>
<dbReference type="Pfam" id="PF25917">
    <property type="entry name" value="BSH_RND"/>
    <property type="match status" value="1"/>
</dbReference>
<keyword evidence="2" id="KW-0812">Transmembrane</keyword>
<organism evidence="4 5">
    <name type="scientific">Pontixanthobacter luteolus</name>
    <dbReference type="NCBI Taxonomy" id="295089"/>
    <lineage>
        <taxon>Bacteria</taxon>
        <taxon>Pseudomonadati</taxon>
        <taxon>Pseudomonadota</taxon>
        <taxon>Alphaproteobacteria</taxon>
        <taxon>Sphingomonadales</taxon>
        <taxon>Erythrobacteraceae</taxon>
        <taxon>Pontixanthobacter</taxon>
    </lineage>
</organism>
<keyword evidence="1" id="KW-0175">Coiled coil</keyword>
<dbReference type="AlphaFoldDB" id="A0A6I4V3E5"/>
<sequence length="341" mass="36174">MALLPQNLSFSRRILPIIALVGLAFAVFFIWRGLPDRSLSEPDQEPARATGALANSSRVAGAGLVEPSSEIIDIGTALSGLVTDLRVQPGDYVTKGQPLFTVDDRAARARIGETNAAIGEARAAIAEAQTAQRTAEAQLALYRSVEDSAAVSRSEVIKAEGDASSARSRLQLARARLAAAQAALSSARTELGRLTIRAPITGEILAVNIRPGEFVSTMGGNSQPFIRMGETRPLYIRIDIDESEAPRIKLGAPALVSPRGAADRQVNAEFVRAEPLVVPKTSLTNSASERVDVRVLQVLYQLPADAEGAEQLFRVGQQVDAFIPAVDGENNGGGKTQETAE</sequence>
<dbReference type="Gene3D" id="1.10.287.470">
    <property type="entry name" value="Helix hairpin bin"/>
    <property type="match status" value="1"/>
</dbReference>
<evidence type="ECO:0000259" key="3">
    <source>
        <dbReference type="Pfam" id="PF25917"/>
    </source>
</evidence>